<keyword evidence="3" id="KW-1185">Reference proteome</keyword>
<dbReference type="PROSITE" id="PS51671">
    <property type="entry name" value="ACT"/>
    <property type="match status" value="1"/>
</dbReference>
<evidence type="ECO:0000313" key="2">
    <source>
        <dbReference type="EMBL" id="TQM28034.1"/>
    </source>
</evidence>
<gene>
    <name evidence="2" type="ORF">FB391_2077</name>
</gene>
<feature type="domain" description="ACT" evidence="1">
    <location>
        <begin position="10"/>
        <end position="85"/>
    </location>
</feature>
<proteinExistence type="predicted"/>
<dbReference type="RefSeq" id="WP_141894312.1">
    <property type="nucleotide sequence ID" value="NZ_BAABLH010000005.1"/>
</dbReference>
<organism evidence="2 3">
    <name type="scientific">Microbacterium kyungheense</name>
    <dbReference type="NCBI Taxonomy" id="1263636"/>
    <lineage>
        <taxon>Bacteria</taxon>
        <taxon>Bacillati</taxon>
        <taxon>Actinomycetota</taxon>
        <taxon>Actinomycetes</taxon>
        <taxon>Micrococcales</taxon>
        <taxon>Microbacteriaceae</taxon>
        <taxon>Microbacterium</taxon>
    </lineage>
</organism>
<reference evidence="2 3" key="1">
    <citation type="submission" date="2019-06" db="EMBL/GenBank/DDBJ databases">
        <title>Sequencing the genomes of 1000 actinobacteria strains.</title>
        <authorList>
            <person name="Klenk H.-P."/>
        </authorList>
    </citation>
    <scope>NUCLEOTIDE SEQUENCE [LARGE SCALE GENOMIC DNA]</scope>
    <source>
        <strain evidence="2 3">DSM 105492</strain>
    </source>
</reference>
<dbReference type="AlphaFoldDB" id="A0A543F2F4"/>
<sequence>MTIAHGQEADISLALPDRPGALADFGDALGRAGISVEGGGVWVHEGRGLAHFLVTDVPGATAALEAAGLGPVTASPVVSVRLAQDVPGQLGAFTRRLGDAGIRILVQYSDHDHRLIVVVPDEDGPAARTICEQWEQERIARGS</sequence>
<evidence type="ECO:0000313" key="3">
    <source>
        <dbReference type="Proteomes" id="UP000320235"/>
    </source>
</evidence>
<dbReference type="SUPFAM" id="SSF55021">
    <property type="entry name" value="ACT-like"/>
    <property type="match status" value="1"/>
</dbReference>
<dbReference type="CDD" id="cd02116">
    <property type="entry name" value="ACT"/>
    <property type="match status" value="1"/>
</dbReference>
<accession>A0A543F2F4</accession>
<dbReference type="OrthoDB" id="1438443at2"/>
<protein>
    <recommendedName>
        <fullName evidence="1">ACT domain-containing protein</fullName>
    </recommendedName>
</protein>
<name>A0A543F2F4_9MICO</name>
<evidence type="ECO:0000259" key="1">
    <source>
        <dbReference type="PROSITE" id="PS51671"/>
    </source>
</evidence>
<dbReference type="InterPro" id="IPR045865">
    <property type="entry name" value="ACT-like_dom_sf"/>
</dbReference>
<dbReference type="EMBL" id="VFPE01000002">
    <property type="protein sequence ID" value="TQM28034.1"/>
    <property type="molecule type" value="Genomic_DNA"/>
</dbReference>
<comment type="caution">
    <text evidence="2">The sequence shown here is derived from an EMBL/GenBank/DDBJ whole genome shotgun (WGS) entry which is preliminary data.</text>
</comment>
<dbReference type="InterPro" id="IPR002912">
    <property type="entry name" value="ACT_dom"/>
</dbReference>
<dbReference type="Gene3D" id="3.30.2130.10">
    <property type="entry name" value="VC0802-like"/>
    <property type="match status" value="1"/>
</dbReference>
<dbReference type="Pfam" id="PF01842">
    <property type="entry name" value="ACT"/>
    <property type="match status" value="1"/>
</dbReference>
<dbReference type="Proteomes" id="UP000320235">
    <property type="component" value="Unassembled WGS sequence"/>
</dbReference>